<reference evidence="2" key="2">
    <citation type="submission" date="2020-04" db="EMBL/GenBank/DDBJ databases">
        <authorList>
            <consortium name="NCBI Genome Project"/>
        </authorList>
    </citation>
    <scope>NUCLEOTIDE SEQUENCE</scope>
    <source>
        <strain evidence="2">CBS 342.82</strain>
    </source>
</reference>
<evidence type="ECO:0000313" key="1">
    <source>
        <dbReference type="Proteomes" id="UP000504637"/>
    </source>
</evidence>
<accession>A0A6J3MC78</accession>
<proteinExistence type="predicted"/>
<organism evidence="2">
    <name type="scientific">Dissoconium aciculare CBS 342.82</name>
    <dbReference type="NCBI Taxonomy" id="1314786"/>
    <lineage>
        <taxon>Eukaryota</taxon>
        <taxon>Fungi</taxon>
        <taxon>Dikarya</taxon>
        <taxon>Ascomycota</taxon>
        <taxon>Pezizomycotina</taxon>
        <taxon>Dothideomycetes</taxon>
        <taxon>Dothideomycetidae</taxon>
        <taxon>Mycosphaerellales</taxon>
        <taxon>Dissoconiaceae</taxon>
        <taxon>Dissoconium</taxon>
    </lineage>
</organism>
<dbReference type="Proteomes" id="UP000504637">
    <property type="component" value="Unplaced"/>
</dbReference>
<name>A0A6J3MC78_9PEZI</name>
<keyword evidence="1" id="KW-1185">Reference proteome</keyword>
<reference evidence="2" key="1">
    <citation type="submission" date="2020-01" db="EMBL/GenBank/DDBJ databases">
        <authorList>
            <consortium name="DOE Joint Genome Institute"/>
            <person name="Haridas S."/>
            <person name="Albert R."/>
            <person name="Binder M."/>
            <person name="Bloem J."/>
            <person name="Labutti K."/>
            <person name="Salamov A."/>
            <person name="Andreopoulos B."/>
            <person name="Baker S.E."/>
            <person name="Barry K."/>
            <person name="Bills G."/>
            <person name="Bluhm B.H."/>
            <person name="Cannon C."/>
            <person name="Castanera R."/>
            <person name="Culley D.E."/>
            <person name="Daum C."/>
            <person name="Ezra D."/>
            <person name="Gonzalez J.B."/>
            <person name="Henrissat B."/>
            <person name="Kuo A."/>
            <person name="Liang C."/>
            <person name="Lipzen A."/>
            <person name="Lutzoni F."/>
            <person name="Magnuson J."/>
            <person name="Mondo S."/>
            <person name="Nolan M."/>
            <person name="Ohm R."/>
            <person name="Pangilinan J."/>
            <person name="Park H.-J."/>
            <person name="Ramirez L."/>
            <person name="Alfaro M."/>
            <person name="Sun H."/>
            <person name="Tritt A."/>
            <person name="Yoshinaga Y."/>
            <person name="Zwiers L.-H."/>
            <person name="Turgeon B.G."/>
            <person name="Goodwin S.B."/>
            <person name="Spatafora J.W."/>
            <person name="Crous P.W."/>
            <person name="Grigoriev I.V."/>
        </authorList>
    </citation>
    <scope>NUCLEOTIDE SEQUENCE</scope>
    <source>
        <strain evidence="2">CBS 342.82</strain>
    </source>
</reference>
<dbReference type="GeneID" id="54357082"/>
<sequence length="150" mass="16808">MHGWGGRYNLLGRRAGGQTTHNDQIFPCCGSLHEIVKPLIIRTCPISAINLLFPLSRLFSKLLMLLMTIMMNTSTIVKPTLENTIQEIPGCTLAAERISIMGLPRRRPSYQLARTSSPRCAVCERTLGDTRRAKRLVLSRTCCLVLQQLD</sequence>
<dbReference type="RefSeq" id="XP_033462524.1">
    <property type="nucleotide sequence ID" value="XM_033599283.1"/>
</dbReference>
<protein>
    <submittedName>
        <fullName evidence="2">Uncharacterized protein</fullName>
    </submittedName>
</protein>
<dbReference type="AlphaFoldDB" id="A0A6J3MC78"/>
<gene>
    <name evidence="2" type="ORF">K489DRAFT_159024</name>
</gene>
<reference evidence="2" key="3">
    <citation type="submission" date="2025-08" db="UniProtKB">
        <authorList>
            <consortium name="RefSeq"/>
        </authorList>
    </citation>
    <scope>IDENTIFICATION</scope>
    <source>
        <strain evidence="2">CBS 342.82</strain>
    </source>
</reference>
<evidence type="ECO:0000313" key="2">
    <source>
        <dbReference type="RefSeq" id="XP_033462524.1"/>
    </source>
</evidence>